<dbReference type="GO" id="GO:0005549">
    <property type="term" value="F:odorant binding"/>
    <property type="evidence" value="ECO:0007669"/>
    <property type="project" value="InterPro"/>
</dbReference>
<gene>
    <name evidence="1" type="ORF">OTU49_002882</name>
</gene>
<organism evidence="1 2">
    <name type="scientific">Cherax quadricarinatus</name>
    <name type="common">Australian red claw crayfish</name>
    <dbReference type="NCBI Taxonomy" id="27406"/>
    <lineage>
        <taxon>Eukaryota</taxon>
        <taxon>Metazoa</taxon>
        <taxon>Ecdysozoa</taxon>
        <taxon>Arthropoda</taxon>
        <taxon>Crustacea</taxon>
        <taxon>Multicrustacea</taxon>
        <taxon>Malacostraca</taxon>
        <taxon>Eumalacostraca</taxon>
        <taxon>Eucarida</taxon>
        <taxon>Decapoda</taxon>
        <taxon>Pleocyemata</taxon>
        <taxon>Astacidea</taxon>
        <taxon>Parastacoidea</taxon>
        <taxon>Parastacidae</taxon>
        <taxon>Cherax</taxon>
    </lineage>
</organism>
<reference evidence="1 2" key="1">
    <citation type="journal article" date="2024" name="BMC Genomics">
        <title>Genome assembly of redclaw crayfish (Cherax quadricarinatus) provides insights into its immune adaptation and hypoxia tolerance.</title>
        <authorList>
            <person name="Liu Z."/>
            <person name="Zheng J."/>
            <person name="Li H."/>
            <person name="Fang K."/>
            <person name="Wang S."/>
            <person name="He J."/>
            <person name="Zhou D."/>
            <person name="Weng S."/>
            <person name="Chi M."/>
            <person name="Gu Z."/>
            <person name="He J."/>
            <person name="Li F."/>
            <person name="Wang M."/>
        </authorList>
    </citation>
    <scope>NUCLEOTIDE SEQUENCE [LARGE SCALE GENOMIC DNA]</scope>
    <source>
        <strain evidence="1">ZL_2023a</strain>
    </source>
</reference>
<dbReference type="EMBL" id="JARKIK010000033">
    <property type="protein sequence ID" value="KAK8740375.1"/>
    <property type="molecule type" value="Genomic_DNA"/>
</dbReference>
<dbReference type="Proteomes" id="UP001445076">
    <property type="component" value="Unassembled WGS sequence"/>
</dbReference>
<evidence type="ECO:0000313" key="2">
    <source>
        <dbReference type="Proteomes" id="UP001445076"/>
    </source>
</evidence>
<sequence>VSKSCFGEDTAVLLEKMGREVGSKCWMQEWHRLYGLPEERQTRRRRNILKMPSSPTDSLLACNLRGLKLLTDENEMNYDVVDNWLKNLNDTELGEQLLEKSASCKKLQVPIPNLPIDDEISPLIKGVLEFRTYMNCMNAEGTKVCRERE</sequence>
<feature type="non-terminal residue" evidence="1">
    <location>
        <position position="1"/>
    </location>
</feature>
<evidence type="ECO:0000313" key="1">
    <source>
        <dbReference type="EMBL" id="KAK8740375.1"/>
    </source>
</evidence>
<accession>A0AAW0XBE3</accession>
<name>A0AAW0XBE3_CHEQU</name>
<dbReference type="InterPro" id="IPR036728">
    <property type="entry name" value="PBP_GOBP_sf"/>
</dbReference>
<feature type="non-terminal residue" evidence="1">
    <location>
        <position position="149"/>
    </location>
</feature>
<comment type="caution">
    <text evidence="1">The sequence shown here is derived from an EMBL/GenBank/DDBJ whole genome shotgun (WGS) entry which is preliminary data.</text>
</comment>
<proteinExistence type="predicted"/>
<dbReference type="SUPFAM" id="SSF47565">
    <property type="entry name" value="Insect pheromone/odorant-binding proteins"/>
    <property type="match status" value="1"/>
</dbReference>
<keyword evidence="2" id="KW-1185">Reference proteome</keyword>
<protein>
    <submittedName>
        <fullName evidence="1">Uncharacterized protein</fullName>
    </submittedName>
</protein>
<dbReference type="AlphaFoldDB" id="A0AAW0XBE3"/>